<reference evidence="1 2" key="1">
    <citation type="submission" date="2016-10" db="EMBL/GenBank/DDBJ databases">
        <authorList>
            <person name="de Groot N.N."/>
        </authorList>
    </citation>
    <scope>NUCLEOTIDE SEQUENCE [LARGE SCALE GENOMIC DNA]</scope>
    <source>
        <strain evidence="1 2">DSM 26000</strain>
    </source>
</reference>
<organism evidence="1 2">
    <name type="scientific">Halpernia frigidisoli</name>
    <dbReference type="NCBI Taxonomy" id="1125876"/>
    <lineage>
        <taxon>Bacteria</taxon>
        <taxon>Pseudomonadati</taxon>
        <taxon>Bacteroidota</taxon>
        <taxon>Flavobacteriia</taxon>
        <taxon>Flavobacteriales</taxon>
        <taxon>Weeksellaceae</taxon>
        <taxon>Chryseobacterium group</taxon>
        <taxon>Halpernia</taxon>
    </lineage>
</organism>
<dbReference type="EMBL" id="FOQT01000004">
    <property type="protein sequence ID" value="SFI43634.1"/>
    <property type="molecule type" value="Genomic_DNA"/>
</dbReference>
<dbReference type="STRING" id="1125876.SAMN05443292_2592"/>
<dbReference type="CDD" id="cd09988">
    <property type="entry name" value="Formimidoylglutamase"/>
    <property type="match status" value="1"/>
</dbReference>
<dbReference type="Gene3D" id="3.40.800.10">
    <property type="entry name" value="Ureohydrolase domain"/>
    <property type="match status" value="1"/>
</dbReference>
<accession>A0A1I3I6J6</accession>
<dbReference type="SUPFAM" id="SSF52768">
    <property type="entry name" value="Arginase/deacetylase"/>
    <property type="match status" value="1"/>
</dbReference>
<dbReference type="OrthoDB" id="931936at2"/>
<gene>
    <name evidence="1" type="ORF">SAMN05443292_2592</name>
</gene>
<name>A0A1I3I6J6_9FLAO</name>
<evidence type="ECO:0000313" key="2">
    <source>
        <dbReference type="Proteomes" id="UP000198931"/>
    </source>
</evidence>
<sequence length="360" mass="41630">MNIEDFIIPAPEIKTENWQLGHFIKREIIENSIVLLFVSDFRGAKGSGESQDFRRVRKQLYKLSHLQLETTVCDLGDLISGKTIEDTHYVLQEFLSLCHYKNAVPVIIGGSNDLAFSLFSALNFHQKNISYTQINSKIELGNVADTLSEKNFLTKILSSKNLSVENYHHLAYQKHLNPLESVDLIKDVDFDIIRLAEMMNVTEKAEPFFRKADLVTVNCDAIESFAESFSIHPQVNGLNRREICAYMQEIGLGENLRSVGIFNFNFDAENVLNHQLLAQMIWYLILGIDLQNSHPKERFYETFHVLVKDENYTFKRDTFKNLWYFGSDDKIENCLPCSHLDYEAAKKENLTQRLLNFLNK</sequence>
<dbReference type="GO" id="GO:0016813">
    <property type="term" value="F:hydrolase activity, acting on carbon-nitrogen (but not peptide) bonds, in linear amidines"/>
    <property type="evidence" value="ECO:0007669"/>
    <property type="project" value="UniProtKB-ARBA"/>
</dbReference>
<keyword evidence="2" id="KW-1185">Reference proteome</keyword>
<dbReference type="InterPro" id="IPR006035">
    <property type="entry name" value="Ureohydrolase"/>
</dbReference>
<dbReference type="RefSeq" id="WP_090081484.1">
    <property type="nucleotide sequence ID" value="NZ_FOQT01000004.1"/>
</dbReference>
<dbReference type="GO" id="GO:0046872">
    <property type="term" value="F:metal ion binding"/>
    <property type="evidence" value="ECO:0007669"/>
    <property type="project" value="InterPro"/>
</dbReference>
<dbReference type="Pfam" id="PF00491">
    <property type="entry name" value="Arginase"/>
    <property type="match status" value="1"/>
</dbReference>
<dbReference type="InterPro" id="IPR023696">
    <property type="entry name" value="Ureohydrolase_dom_sf"/>
</dbReference>
<evidence type="ECO:0000313" key="1">
    <source>
        <dbReference type="EMBL" id="SFI43634.1"/>
    </source>
</evidence>
<proteinExistence type="predicted"/>
<protein>
    <submittedName>
        <fullName evidence="1">Arginase family protein</fullName>
    </submittedName>
</protein>
<dbReference type="Proteomes" id="UP000198931">
    <property type="component" value="Unassembled WGS sequence"/>
</dbReference>
<dbReference type="AlphaFoldDB" id="A0A1I3I6J6"/>